<dbReference type="AlphaFoldDB" id="A0A9Q1IKK9"/>
<protein>
    <submittedName>
        <fullName evidence="1">Uncharacterized protein</fullName>
    </submittedName>
</protein>
<evidence type="ECO:0000313" key="1">
    <source>
        <dbReference type="EMBL" id="KAJ8342884.1"/>
    </source>
</evidence>
<dbReference type="Proteomes" id="UP001152622">
    <property type="component" value="Chromosome 14"/>
</dbReference>
<reference evidence="1" key="1">
    <citation type="journal article" date="2023" name="Science">
        <title>Genome structures resolve the early diversification of teleost fishes.</title>
        <authorList>
            <person name="Parey E."/>
            <person name="Louis A."/>
            <person name="Montfort J."/>
            <person name="Bouchez O."/>
            <person name="Roques C."/>
            <person name="Iampietro C."/>
            <person name="Lluch J."/>
            <person name="Castinel A."/>
            <person name="Donnadieu C."/>
            <person name="Desvignes T."/>
            <person name="Floi Bucao C."/>
            <person name="Jouanno E."/>
            <person name="Wen M."/>
            <person name="Mejri S."/>
            <person name="Dirks R."/>
            <person name="Jansen H."/>
            <person name="Henkel C."/>
            <person name="Chen W.J."/>
            <person name="Zahm M."/>
            <person name="Cabau C."/>
            <person name="Klopp C."/>
            <person name="Thompson A.W."/>
            <person name="Robinson-Rechavi M."/>
            <person name="Braasch I."/>
            <person name="Lecointre G."/>
            <person name="Bobe J."/>
            <person name="Postlethwait J.H."/>
            <person name="Berthelot C."/>
            <person name="Roest Crollius H."/>
            <person name="Guiguen Y."/>
        </authorList>
    </citation>
    <scope>NUCLEOTIDE SEQUENCE</scope>
    <source>
        <strain evidence="1">WJC10195</strain>
    </source>
</reference>
<name>A0A9Q1IKK9_SYNKA</name>
<accession>A0A9Q1IKK9</accession>
<comment type="caution">
    <text evidence="1">The sequence shown here is derived from an EMBL/GenBank/DDBJ whole genome shotgun (WGS) entry which is preliminary data.</text>
</comment>
<dbReference type="EMBL" id="JAINUF010000014">
    <property type="protein sequence ID" value="KAJ8342884.1"/>
    <property type="molecule type" value="Genomic_DNA"/>
</dbReference>
<gene>
    <name evidence="1" type="ORF">SKAU_G00328120</name>
</gene>
<keyword evidence="2" id="KW-1185">Reference proteome</keyword>
<proteinExistence type="predicted"/>
<evidence type="ECO:0000313" key="2">
    <source>
        <dbReference type="Proteomes" id="UP001152622"/>
    </source>
</evidence>
<sequence>MTAYPAGGIAEDLPSFRASSSFYNPTDLLVSVPEYEILKREGKGGQRRAVPVAATFDLCAVKNFLPPVAGKCRLMFSSQVVRRVQRNDASPRERLFPSLCISCCPPIGRDRDQDTTALSVYRRRDSTDIPPEWRSLGKDKREFPSASLCRYTERSERLKSGKLSWLSMSRTIIKGQSFHMNQRGYKHPRP</sequence>
<organism evidence="1 2">
    <name type="scientific">Synaphobranchus kaupii</name>
    <name type="common">Kaup's arrowtooth eel</name>
    <dbReference type="NCBI Taxonomy" id="118154"/>
    <lineage>
        <taxon>Eukaryota</taxon>
        <taxon>Metazoa</taxon>
        <taxon>Chordata</taxon>
        <taxon>Craniata</taxon>
        <taxon>Vertebrata</taxon>
        <taxon>Euteleostomi</taxon>
        <taxon>Actinopterygii</taxon>
        <taxon>Neopterygii</taxon>
        <taxon>Teleostei</taxon>
        <taxon>Anguilliformes</taxon>
        <taxon>Synaphobranchidae</taxon>
        <taxon>Synaphobranchus</taxon>
    </lineage>
</organism>